<accession>A0A941IZ73</accession>
<gene>
    <name evidence="2" type="ORF">KDU71_19120</name>
</gene>
<dbReference type="RefSeq" id="WP_212192711.1">
    <property type="nucleotide sequence ID" value="NZ_JAGTAR010000037.1"/>
</dbReference>
<sequence length="80" mass="8381">MKHSIVSVLIFALLGLVIGYLFFGKIAGEYVSISTLLKPASNELVSLGQKISGIAKVRNNIAICGGIGAVVGIVIRLVKK</sequence>
<feature type="transmembrane region" description="Helical" evidence="1">
    <location>
        <begin position="5"/>
        <end position="23"/>
    </location>
</feature>
<proteinExistence type="predicted"/>
<evidence type="ECO:0000313" key="3">
    <source>
        <dbReference type="Proteomes" id="UP000679220"/>
    </source>
</evidence>
<dbReference type="AlphaFoldDB" id="A0A941IZ73"/>
<name>A0A941IZ73_9BACT</name>
<keyword evidence="1" id="KW-0472">Membrane</keyword>
<protein>
    <submittedName>
        <fullName evidence="2">Uncharacterized protein</fullName>
    </submittedName>
</protein>
<keyword evidence="1" id="KW-1133">Transmembrane helix</keyword>
<reference evidence="2" key="1">
    <citation type="journal article" date="2018" name="Int. J. Syst. Evol. Microbiol.">
        <title>Carboxylicivirga sediminis sp. nov., isolated from coastal sediment.</title>
        <authorList>
            <person name="Wang F.Q."/>
            <person name="Ren L.H."/>
            <person name="Zou R.J."/>
            <person name="Sun Y.Z."/>
            <person name="Liu X.J."/>
            <person name="Jiang F."/>
            <person name="Liu L.J."/>
        </authorList>
    </citation>
    <scope>NUCLEOTIDE SEQUENCE</scope>
    <source>
        <strain evidence="2">JR1</strain>
    </source>
</reference>
<reference evidence="2" key="2">
    <citation type="submission" date="2021-04" db="EMBL/GenBank/DDBJ databases">
        <authorList>
            <person name="Zhang T."/>
            <person name="Zhang Y."/>
            <person name="Lu D."/>
            <person name="Zuo D."/>
            <person name="Du Z."/>
        </authorList>
    </citation>
    <scope>NUCLEOTIDE SEQUENCE</scope>
    <source>
        <strain evidence="2">JR1</strain>
    </source>
</reference>
<evidence type="ECO:0000256" key="1">
    <source>
        <dbReference type="SAM" id="Phobius"/>
    </source>
</evidence>
<keyword evidence="1" id="KW-0812">Transmembrane</keyword>
<organism evidence="2 3">
    <name type="scientific">Carboxylicivirga sediminis</name>
    <dbReference type="NCBI Taxonomy" id="2006564"/>
    <lineage>
        <taxon>Bacteria</taxon>
        <taxon>Pseudomonadati</taxon>
        <taxon>Bacteroidota</taxon>
        <taxon>Bacteroidia</taxon>
        <taxon>Marinilabiliales</taxon>
        <taxon>Marinilabiliaceae</taxon>
        <taxon>Carboxylicivirga</taxon>
    </lineage>
</organism>
<feature type="transmembrane region" description="Helical" evidence="1">
    <location>
        <begin position="60"/>
        <end position="78"/>
    </location>
</feature>
<dbReference type="EMBL" id="JAGTAR010000037">
    <property type="protein sequence ID" value="MBR8537690.1"/>
    <property type="molecule type" value="Genomic_DNA"/>
</dbReference>
<comment type="caution">
    <text evidence="2">The sequence shown here is derived from an EMBL/GenBank/DDBJ whole genome shotgun (WGS) entry which is preliminary data.</text>
</comment>
<keyword evidence="3" id="KW-1185">Reference proteome</keyword>
<evidence type="ECO:0000313" key="2">
    <source>
        <dbReference type="EMBL" id="MBR8537690.1"/>
    </source>
</evidence>
<dbReference type="Proteomes" id="UP000679220">
    <property type="component" value="Unassembled WGS sequence"/>
</dbReference>